<dbReference type="AlphaFoldDB" id="A0A8X6LI51"/>
<accession>A0A8X6LI51</accession>
<organism evidence="1 2">
    <name type="scientific">Trichonephila clavata</name>
    <name type="common">Joro spider</name>
    <name type="synonym">Nephila clavata</name>
    <dbReference type="NCBI Taxonomy" id="2740835"/>
    <lineage>
        <taxon>Eukaryota</taxon>
        <taxon>Metazoa</taxon>
        <taxon>Ecdysozoa</taxon>
        <taxon>Arthropoda</taxon>
        <taxon>Chelicerata</taxon>
        <taxon>Arachnida</taxon>
        <taxon>Araneae</taxon>
        <taxon>Araneomorphae</taxon>
        <taxon>Entelegynae</taxon>
        <taxon>Araneoidea</taxon>
        <taxon>Nephilidae</taxon>
        <taxon>Trichonephila</taxon>
    </lineage>
</organism>
<comment type="caution">
    <text evidence="1">The sequence shown here is derived from an EMBL/GenBank/DDBJ whole genome shotgun (WGS) entry which is preliminary data.</text>
</comment>
<reference evidence="1" key="1">
    <citation type="submission" date="2020-07" db="EMBL/GenBank/DDBJ databases">
        <title>Multicomponent nature underlies the extraordinary mechanical properties of spider dragline silk.</title>
        <authorList>
            <person name="Kono N."/>
            <person name="Nakamura H."/>
            <person name="Mori M."/>
            <person name="Yoshida Y."/>
            <person name="Ohtoshi R."/>
            <person name="Malay A.D."/>
            <person name="Moran D.A.P."/>
            <person name="Tomita M."/>
            <person name="Numata K."/>
            <person name="Arakawa K."/>
        </authorList>
    </citation>
    <scope>NUCLEOTIDE SEQUENCE</scope>
</reference>
<protein>
    <submittedName>
        <fullName evidence="1">Uncharacterized protein</fullName>
    </submittedName>
</protein>
<proteinExistence type="predicted"/>
<name>A0A8X6LI51_TRICU</name>
<keyword evidence="2" id="KW-1185">Reference proteome</keyword>
<dbReference type="EMBL" id="BMAO01026273">
    <property type="protein sequence ID" value="GFR08124.1"/>
    <property type="molecule type" value="Genomic_DNA"/>
</dbReference>
<sequence>MYLINVLFLDVRWRSSSHSYSIDAVWTQNLANQKLPLPQICHISIYFNNISRQWLFGSHVWSYLPLPGHHQVYLQRCTSVAVWTKFSGHISHCLGTIKCISSTAVQCLFGLQVWSYQSLPDLYQVYLNRYNSLAIWIKS</sequence>
<gene>
    <name evidence="1" type="ORF">TNCT_192151</name>
</gene>
<evidence type="ECO:0000313" key="2">
    <source>
        <dbReference type="Proteomes" id="UP000887116"/>
    </source>
</evidence>
<dbReference type="Proteomes" id="UP000887116">
    <property type="component" value="Unassembled WGS sequence"/>
</dbReference>
<evidence type="ECO:0000313" key="1">
    <source>
        <dbReference type="EMBL" id="GFR08124.1"/>
    </source>
</evidence>